<dbReference type="AlphaFoldDB" id="A0A3N4LPT9"/>
<accession>A0A3N4LPT9</accession>
<keyword evidence="2" id="KW-1185">Reference proteome</keyword>
<reference evidence="1 2" key="1">
    <citation type="journal article" date="2018" name="Nat. Ecol. Evol.">
        <title>Pezizomycetes genomes reveal the molecular basis of ectomycorrhizal truffle lifestyle.</title>
        <authorList>
            <person name="Murat C."/>
            <person name="Payen T."/>
            <person name="Noel B."/>
            <person name="Kuo A."/>
            <person name="Morin E."/>
            <person name="Chen J."/>
            <person name="Kohler A."/>
            <person name="Krizsan K."/>
            <person name="Balestrini R."/>
            <person name="Da Silva C."/>
            <person name="Montanini B."/>
            <person name="Hainaut M."/>
            <person name="Levati E."/>
            <person name="Barry K.W."/>
            <person name="Belfiori B."/>
            <person name="Cichocki N."/>
            <person name="Clum A."/>
            <person name="Dockter R.B."/>
            <person name="Fauchery L."/>
            <person name="Guy J."/>
            <person name="Iotti M."/>
            <person name="Le Tacon F."/>
            <person name="Lindquist E.A."/>
            <person name="Lipzen A."/>
            <person name="Malagnac F."/>
            <person name="Mello A."/>
            <person name="Molinier V."/>
            <person name="Miyauchi S."/>
            <person name="Poulain J."/>
            <person name="Riccioni C."/>
            <person name="Rubini A."/>
            <person name="Sitrit Y."/>
            <person name="Splivallo R."/>
            <person name="Traeger S."/>
            <person name="Wang M."/>
            <person name="Zifcakova L."/>
            <person name="Wipf D."/>
            <person name="Zambonelli A."/>
            <person name="Paolocci F."/>
            <person name="Nowrousian M."/>
            <person name="Ottonello S."/>
            <person name="Baldrian P."/>
            <person name="Spatafora J.W."/>
            <person name="Henrissat B."/>
            <person name="Nagy L.G."/>
            <person name="Aury J.M."/>
            <person name="Wincker P."/>
            <person name="Grigoriev I.V."/>
            <person name="Bonfante P."/>
            <person name="Martin F.M."/>
        </authorList>
    </citation>
    <scope>NUCLEOTIDE SEQUENCE [LARGE SCALE GENOMIC DNA]</scope>
    <source>
        <strain evidence="1 2">ATCC MYA-4762</strain>
    </source>
</reference>
<organism evidence="1 2">
    <name type="scientific">Terfezia boudieri ATCC MYA-4762</name>
    <dbReference type="NCBI Taxonomy" id="1051890"/>
    <lineage>
        <taxon>Eukaryota</taxon>
        <taxon>Fungi</taxon>
        <taxon>Dikarya</taxon>
        <taxon>Ascomycota</taxon>
        <taxon>Pezizomycotina</taxon>
        <taxon>Pezizomycetes</taxon>
        <taxon>Pezizales</taxon>
        <taxon>Pezizaceae</taxon>
        <taxon>Terfezia</taxon>
    </lineage>
</organism>
<gene>
    <name evidence="1" type="ORF">L211DRAFT_895563</name>
</gene>
<name>A0A3N4LPT9_9PEZI</name>
<dbReference type="OrthoDB" id="10295573at2759"/>
<sequence>MAPLISNPHRQTHIMLSFCYRRRLFTGLSHNGHRLVNALETLDVHRARLLSTKESVSQESLPTFTTHWTSNLSDVRTEFAEIEKTLRGLHEQILCLEGGKSWLGKYASAGLLKEWGKQVVVQEVLKGMIEEMEVVWRCVYVEVTQMCIRNGVVDSEKRILGEWDEREEELFG</sequence>
<proteinExistence type="predicted"/>
<protein>
    <submittedName>
        <fullName evidence="1">Uncharacterized protein</fullName>
    </submittedName>
</protein>
<evidence type="ECO:0000313" key="2">
    <source>
        <dbReference type="Proteomes" id="UP000267821"/>
    </source>
</evidence>
<evidence type="ECO:0000313" key="1">
    <source>
        <dbReference type="EMBL" id="RPB19985.1"/>
    </source>
</evidence>
<dbReference type="Proteomes" id="UP000267821">
    <property type="component" value="Unassembled WGS sequence"/>
</dbReference>
<dbReference type="InParanoid" id="A0A3N4LPT9"/>
<dbReference type="EMBL" id="ML121580">
    <property type="protein sequence ID" value="RPB19985.1"/>
    <property type="molecule type" value="Genomic_DNA"/>
</dbReference>